<dbReference type="Proteomes" id="UP000198761">
    <property type="component" value="Unassembled WGS sequence"/>
</dbReference>
<dbReference type="NCBIfam" id="NF001567">
    <property type="entry name" value="PRK00389.1"/>
    <property type="match status" value="1"/>
</dbReference>
<dbReference type="Gene3D" id="3.30.1360.120">
    <property type="entry name" value="Probable tRNA modification gtpase trme, domain 1"/>
    <property type="match status" value="1"/>
</dbReference>
<evidence type="ECO:0000256" key="5">
    <source>
        <dbReference type="ARBA" id="ARBA00031395"/>
    </source>
</evidence>
<dbReference type="GO" id="GO:0005960">
    <property type="term" value="C:glycine cleavage complex"/>
    <property type="evidence" value="ECO:0007669"/>
    <property type="project" value="InterPro"/>
</dbReference>
<dbReference type="GO" id="GO:0008483">
    <property type="term" value="F:transaminase activity"/>
    <property type="evidence" value="ECO:0007669"/>
    <property type="project" value="UniProtKB-KW"/>
</dbReference>
<dbReference type="GO" id="GO:0006546">
    <property type="term" value="P:glycine catabolic process"/>
    <property type="evidence" value="ECO:0007669"/>
    <property type="project" value="InterPro"/>
</dbReference>
<evidence type="ECO:0000256" key="6">
    <source>
        <dbReference type="ARBA" id="ARBA00047665"/>
    </source>
</evidence>
<dbReference type="AlphaFoldDB" id="A0A1H8IRC1"/>
<gene>
    <name evidence="10" type="ORF">SAMN04488103_1078</name>
</gene>
<dbReference type="RefSeq" id="WP_091301910.1">
    <property type="nucleotide sequence ID" value="NZ_FOCE01000007.1"/>
</dbReference>
<evidence type="ECO:0000313" key="10">
    <source>
        <dbReference type="EMBL" id="SEN70939.1"/>
    </source>
</evidence>
<dbReference type="PIRSF" id="PIRSF006487">
    <property type="entry name" value="GcvT"/>
    <property type="match status" value="1"/>
</dbReference>
<evidence type="ECO:0000259" key="9">
    <source>
        <dbReference type="Pfam" id="PF08669"/>
    </source>
</evidence>
<proteinExistence type="inferred from homology"/>
<keyword evidence="11" id="KW-1185">Reference proteome</keyword>
<dbReference type="NCBIfam" id="NF010093">
    <property type="entry name" value="PRK13579.1"/>
    <property type="match status" value="1"/>
</dbReference>
<dbReference type="NCBIfam" id="TIGR00528">
    <property type="entry name" value="gcvT"/>
    <property type="match status" value="1"/>
</dbReference>
<dbReference type="InterPro" id="IPR027266">
    <property type="entry name" value="TrmE/GcvT-like"/>
</dbReference>
<dbReference type="PANTHER" id="PTHR43757:SF2">
    <property type="entry name" value="AMINOMETHYLTRANSFERASE, MITOCHONDRIAL"/>
    <property type="match status" value="1"/>
</dbReference>
<evidence type="ECO:0000256" key="4">
    <source>
        <dbReference type="ARBA" id="ARBA00022679"/>
    </source>
</evidence>
<dbReference type="GO" id="GO:0004047">
    <property type="term" value="F:aminomethyltransferase activity"/>
    <property type="evidence" value="ECO:0007669"/>
    <property type="project" value="UniProtKB-EC"/>
</dbReference>
<feature type="domain" description="Aminomethyltransferase C-terminal" evidence="9">
    <location>
        <begin position="299"/>
        <end position="374"/>
    </location>
</feature>
<feature type="domain" description="GCVT N-terminal" evidence="8">
    <location>
        <begin position="17"/>
        <end position="269"/>
    </location>
</feature>
<evidence type="ECO:0000256" key="2">
    <source>
        <dbReference type="ARBA" id="ARBA00012616"/>
    </source>
</evidence>
<dbReference type="OrthoDB" id="9774591at2"/>
<protein>
    <recommendedName>
        <fullName evidence="2">aminomethyltransferase</fullName>
        <ecNumber evidence="2">2.1.2.10</ecNumber>
    </recommendedName>
    <alternativeName>
        <fullName evidence="5">Glycine cleavage system T protein</fullName>
    </alternativeName>
</protein>
<dbReference type="SUPFAM" id="SSF101790">
    <property type="entry name" value="Aminomethyltransferase beta-barrel domain"/>
    <property type="match status" value="1"/>
</dbReference>
<organism evidence="10 11">
    <name type="scientific">Gemmobacter aquatilis</name>
    <dbReference type="NCBI Taxonomy" id="933059"/>
    <lineage>
        <taxon>Bacteria</taxon>
        <taxon>Pseudomonadati</taxon>
        <taxon>Pseudomonadota</taxon>
        <taxon>Alphaproteobacteria</taxon>
        <taxon>Rhodobacterales</taxon>
        <taxon>Paracoccaceae</taxon>
        <taxon>Gemmobacter</taxon>
    </lineage>
</organism>
<dbReference type="InterPro" id="IPR006223">
    <property type="entry name" value="GcvT"/>
</dbReference>
<dbReference type="InterPro" id="IPR013977">
    <property type="entry name" value="GcvT_C"/>
</dbReference>
<accession>A0A1H8IRC1</accession>
<name>A0A1H8IRC1_9RHOB</name>
<dbReference type="InterPro" id="IPR006222">
    <property type="entry name" value="GCVT_N"/>
</dbReference>
<dbReference type="GO" id="GO:0008168">
    <property type="term" value="F:methyltransferase activity"/>
    <property type="evidence" value="ECO:0007669"/>
    <property type="project" value="UniProtKB-KW"/>
</dbReference>
<reference evidence="10 11" key="1">
    <citation type="submission" date="2016-10" db="EMBL/GenBank/DDBJ databases">
        <authorList>
            <person name="de Groot N.N."/>
        </authorList>
    </citation>
    <scope>NUCLEOTIDE SEQUENCE [LARGE SCALE GENOMIC DNA]</scope>
    <source>
        <strain evidence="10 11">DSM 3857</strain>
    </source>
</reference>
<sequence length="381" mass="40617">MTGGKGERVSDLLRLGLHDLHVELGGKMVPFAGYEMPVQYGLGVMKEHLHTRAAAGLFDVSHMGQVILRPKGTYEETARAFEALMPVDVLGLAEGRQRYGLFTNETGGILDDLMFANRGDHLFVVVNAACKVADVAHMVAHLSATTEVVAITDRALLALQGPKAEEALARLVPQVMAMRFMDVAVVDTLFGALWISRSGYTGEDGFEISVPDGGVEGLARALLAMDEVEAIGLGARDSLRLEAGLCLYGHDIDESTSPVEAGLTWAIQKARRAGGTRAGGFPGATRILHELAEGPERLRVGLRPEGRAPMREGVDLFAPDDTPIGRVTSGGFGPSVEAPVAMGYVARAHAEIGTPLQGEVRGKKLPLTVAAMPFNPTTYKR</sequence>
<feature type="binding site" evidence="7">
    <location>
        <position position="207"/>
    </location>
    <ligand>
        <name>substrate</name>
    </ligand>
</feature>
<keyword evidence="3" id="KW-0032">Aminotransferase</keyword>
<dbReference type="InterPro" id="IPR028896">
    <property type="entry name" value="GcvT/YgfZ/DmdA"/>
</dbReference>
<evidence type="ECO:0000256" key="7">
    <source>
        <dbReference type="PIRSR" id="PIRSR006487-1"/>
    </source>
</evidence>
<evidence type="ECO:0000256" key="1">
    <source>
        <dbReference type="ARBA" id="ARBA00008609"/>
    </source>
</evidence>
<dbReference type="Pfam" id="PF08669">
    <property type="entry name" value="GCV_T_C"/>
    <property type="match status" value="1"/>
</dbReference>
<dbReference type="Pfam" id="PF01571">
    <property type="entry name" value="GCV_T"/>
    <property type="match status" value="1"/>
</dbReference>
<dbReference type="Gene3D" id="4.10.1250.10">
    <property type="entry name" value="Aminomethyltransferase fragment"/>
    <property type="match status" value="1"/>
</dbReference>
<dbReference type="Gene3D" id="3.30.70.1400">
    <property type="entry name" value="Aminomethyltransferase beta-barrel domains"/>
    <property type="match status" value="1"/>
</dbReference>
<comment type="similarity">
    <text evidence="1">Belongs to the GcvT family.</text>
</comment>
<evidence type="ECO:0000256" key="3">
    <source>
        <dbReference type="ARBA" id="ARBA00022576"/>
    </source>
</evidence>
<dbReference type="GO" id="GO:0032259">
    <property type="term" value="P:methylation"/>
    <property type="evidence" value="ECO:0007669"/>
    <property type="project" value="UniProtKB-KW"/>
</dbReference>
<dbReference type="InterPro" id="IPR029043">
    <property type="entry name" value="GcvT/YgfZ_C"/>
</dbReference>
<dbReference type="EC" id="2.1.2.10" evidence="2"/>
<keyword evidence="10" id="KW-0489">Methyltransferase</keyword>
<dbReference type="EMBL" id="FOCE01000007">
    <property type="protein sequence ID" value="SEN70939.1"/>
    <property type="molecule type" value="Genomic_DNA"/>
</dbReference>
<dbReference type="PANTHER" id="PTHR43757">
    <property type="entry name" value="AMINOMETHYLTRANSFERASE"/>
    <property type="match status" value="1"/>
</dbReference>
<evidence type="ECO:0000313" key="11">
    <source>
        <dbReference type="Proteomes" id="UP000198761"/>
    </source>
</evidence>
<dbReference type="SUPFAM" id="SSF103025">
    <property type="entry name" value="Folate-binding domain"/>
    <property type="match status" value="1"/>
</dbReference>
<comment type="catalytic activity">
    <reaction evidence="6">
        <text>N(6)-[(R)-S(8)-aminomethyldihydrolipoyl]-L-lysyl-[protein] + (6S)-5,6,7,8-tetrahydrofolate = N(6)-[(R)-dihydrolipoyl]-L-lysyl-[protein] + (6R)-5,10-methylene-5,6,7,8-tetrahydrofolate + NH4(+)</text>
        <dbReference type="Rhea" id="RHEA:16945"/>
        <dbReference type="Rhea" id="RHEA-COMP:10475"/>
        <dbReference type="Rhea" id="RHEA-COMP:10492"/>
        <dbReference type="ChEBI" id="CHEBI:15636"/>
        <dbReference type="ChEBI" id="CHEBI:28938"/>
        <dbReference type="ChEBI" id="CHEBI:57453"/>
        <dbReference type="ChEBI" id="CHEBI:83100"/>
        <dbReference type="ChEBI" id="CHEBI:83143"/>
        <dbReference type="EC" id="2.1.2.10"/>
    </reaction>
</comment>
<keyword evidence="4 10" id="KW-0808">Transferase</keyword>
<dbReference type="STRING" id="933059.SAMN04488103_1078"/>
<dbReference type="Gene3D" id="2.40.30.110">
    <property type="entry name" value="Aminomethyltransferase beta-barrel domains"/>
    <property type="match status" value="1"/>
</dbReference>
<evidence type="ECO:0000259" key="8">
    <source>
        <dbReference type="Pfam" id="PF01571"/>
    </source>
</evidence>